<accession>T1I6T4</accession>
<dbReference type="Proteomes" id="UP000015103">
    <property type="component" value="Unassembled WGS sequence"/>
</dbReference>
<organism evidence="2 3">
    <name type="scientific">Rhodnius prolixus</name>
    <name type="common">Triatomid bug</name>
    <dbReference type="NCBI Taxonomy" id="13249"/>
    <lineage>
        <taxon>Eukaryota</taxon>
        <taxon>Metazoa</taxon>
        <taxon>Ecdysozoa</taxon>
        <taxon>Arthropoda</taxon>
        <taxon>Hexapoda</taxon>
        <taxon>Insecta</taxon>
        <taxon>Pterygota</taxon>
        <taxon>Neoptera</taxon>
        <taxon>Paraneoptera</taxon>
        <taxon>Hemiptera</taxon>
        <taxon>Heteroptera</taxon>
        <taxon>Panheteroptera</taxon>
        <taxon>Cimicomorpha</taxon>
        <taxon>Reduviidae</taxon>
        <taxon>Triatominae</taxon>
        <taxon>Rhodnius</taxon>
    </lineage>
</organism>
<evidence type="ECO:0000313" key="2">
    <source>
        <dbReference type="EnsemblMetazoa" id="RPRC012006-PA"/>
    </source>
</evidence>
<dbReference type="HOGENOM" id="CLU_2018045_0_0_1"/>
<sequence>MEEWKIRTNNELYEIYQENDVVQFIKRTVKTVLTKSIYLSQGHLFPTKSRCRFTQCIPNKPDKFGIKFWLAFDAIKGFPFLGKRESREPIVPLGEFVALKLAEMYTARGRNITVENLGDGLHK</sequence>
<dbReference type="STRING" id="13249.T1I6T4"/>
<reference evidence="2" key="1">
    <citation type="submission" date="2015-05" db="UniProtKB">
        <authorList>
            <consortium name="EnsemblMetazoa"/>
        </authorList>
    </citation>
    <scope>IDENTIFICATION</scope>
</reference>
<keyword evidence="3" id="KW-1185">Reference proteome</keyword>
<dbReference type="VEuPathDB" id="VectorBase:RPRC012006"/>
<dbReference type="Pfam" id="PF13843">
    <property type="entry name" value="DDE_Tnp_1_7"/>
    <property type="match status" value="1"/>
</dbReference>
<feature type="domain" description="PiggyBac transposable element-derived protein" evidence="1">
    <location>
        <begin position="14"/>
        <end position="116"/>
    </location>
</feature>
<evidence type="ECO:0000313" key="3">
    <source>
        <dbReference type="Proteomes" id="UP000015103"/>
    </source>
</evidence>
<protein>
    <submittedName>
        <fullName evidence="2">DDE_Tnp_1_7 domain-containing protein</fullName>
    </submittedName>
</protein>
<dbReference type="AlphaFoldDB" id="T1I6T4"/>
<name>T1I6T4_RHOPR</name>
<proteinExistence type="predicted"/>
<dbReference type="InterPro" id="IPR029526">
    <property type="entry name" value="PGBD"/>
</dbReference>
<dbReference type="EnsemblMetazoa" id="RPRC012006-RA">
    <property type="protein sequence ID" value="RPRC012006-PA"/>
    <property type="gene ID" value="RPRC012006"/>
</dbReference>
<dbReference type="InParanoid" id="T1I6T4"/>
<evidence type="ECO:0000259" key="1">
    <source>
        <dbReference type="Pfam" id="PF13843"/>
    </source>
</evidence>
<dbReference type="EMBL" id="ACPB03019923">
    <property type="status" value="NOT_ANNOTATED_CDS"/>
    <property type="molecule type" value="Genomic_DNA"/>
</dbReference>